<keyword evidence="1" id="KW-0812">Transmembrane</keyword>
<evidence type="ECO:0000256" key="1">
    <source>
        <dbReference type="SAM" id="Phobius"/>
    </source>
</evidence>
<sequence length="614" mass="71448">MRLWSLIGSIFKLPDQDIYELDHERGRWFYWRQGFSENHYTWKNEFRFFYRHAVWIPVHNCVLAARFNEWRQCRVETGSALDYEIYLFEYETVELLPRLSMQTRWKVENIVSGYSKDKAEFDSKVGQVLDNQRYALENLARKLSNESFMACVPSPGMTDIMESHLVINSDFATHFEARFAEHAMAMATLSSNSGPGEAAIVRQYLEVFQEEIPWTKYVSACADEAEANFVFLIEALSSYFTYEVAKAEFAKQLKVSLLCFAVFVLVGIWNSWHSGIEFGFWFTRRLGFMALAFTIIIGPTVPDLYRSRVPSLLNPRTWSHKGFLLEHARQILQSSRSSHDLEPRNTHSLWKSGTFGHCADELLNLTPVTKEGLQFWCNRFYYSLTDEQKDRVVQEMTDLQELGQEFIDKLALCAVPISEHLISQVKWMSDFESQPQLSSDINEFEPSSEDDLHWMLLLNYQEDLDYLIEFLQSNFEFLPETTLLGMPLKATLQQHYKTEYSRYKKIVEDFYDSVDYLRYCLQVCHEWTIILCGISHAVTALLMLIAMSLMLLSVGESIKSDGYSEAAILCGKLGTLGLWIFIPTHILIRCVRAFVKTGFRDDEDYVEYLLARVL</sequence>
<evidence type="ECO:0000313" key="3">
    <source>
        <dbReference type="Proteomes" id="UP001338582"/>
    </source>
</evidence>
<dbReference type="GeneID" id="88174693"/>
<dbReference type="EMBL" id="CP138897">
    <property type="protein sequence ID" value="WPK26281.1"/>
    <property type="molecule type" value="Genomic_DNA"/>
</dbReference>
<keyword evidence="3" id="KW-1185">Reference proteome</keyword>
<dbReference type="AlphaFoldDB" id="A0AAX4HD23"/>
<feature type="transmembrane region" description="Helical" evidence="1">
    <location>
        <begin position="255"/>
        <end position="272"/>
    </location>
</feature>
<reference evidence="2 3" key="1">
    <citation type="submission" date="2023-10" db="EMBL/GenBank/DDBJ databases">
        <title>Draft Genome Sequence of Candida saopaulonensis from a very Premature Infant with Sepsis.</title>
        <authorList>
            <person name="Ning Y."/>
            <person name="Dai R."/>
            <person name="Xiao M."/>
            <person name="Xu Y."/>
            <person name="Yan Q."/>
            <person name="Zhang L."/>
        </authorList>
    </citation>
    <scope>NUCLEOTIDE SEQUENCE [LARGE SCALE GENOMIC DNA]</scope>
    <source>
        <strain evidence="2 3">19XY460</strain>
    </source>
</reference>
<protein>
    <submittedName>
        <fullName evidence="2">Uncharacterized protein</fullName>
    </submittedName>
</protein>
<evidence type="ECO:0000313" key="2">
    <source>
        <dbReference type="EMBL" id="WPK26281.1"/>
    </source>
</evidence>
<accession>A0AAX4HD23</accession>
<keyword evidence="1" id="KW-1133">Transmembrane helix</keyword>
<keyword evidence="1" id="KW-0472">Membrane</keyword>
<dbReference type="RefSeq" id="XP_062878662.1">
    <property type="nucleotide sequence ID" value="XM_063022592.1"/>
</dbReference>
<dbReference type="Proteomes" id="UP001338582">
    <property type="component" value="Chromosome 4"/>
</dbReference>
<feature type="transmembrane region" description="Helical" evidence="1">
    <location>
        <begin position="566"/>
        <end position="588"/>
    </location>
</feature>
<dbReference type="KEGG" id="asau:88174693"/>
<proteinExistence type="predicted"/>
<gene>
    <name evidence="2" type="ORF">PUMCH_003630</name>
</gene>
<name>A0AAX4HD23_9ASCO</name>
<organism evidence="2 3">
    <name type="scientific">Australozyma saopauloensis</name>
    <dbReference type="NCBI Taxonomy" id="291208"/>
    <lineage>
        <taxon>Eukaryota</taxon>
        <taxon>Fungi</taxon>
        <taxon>Dikarya</taxon>
        <taxon>Ascomycota</taxon>
        <taxon>Saccharomycotina</taxon>
        <taxon>Pichiomycetes</taxon>
        <taxon>Metschnikowiaceae</taxon>
        <taxon>Australozyma</taxon>
    </lineage>
</organism>
<feature type="transmembrane region" description="Helical" evidence="1">
    <location>
        <begin position="527"/>
        <end position="554"/>
    </location>
</feature>